<accession>A0A1J1HIF8</accession>
<keyword evidence="1" id="KW-0812">Transmembrane</keyword>
<dbReference type="EMBL" id="CVRI01000004">
    <property type="protein sequence ID" value="CRK87338.1"/>
    <property type="molecule type" value="Genomic_DNA"/>
</dbReference>
<feature type="transmembrane region" description="Helical" evidence="1">
    <location>
        <begin position="28"/>
        <end position="48"/>
    </location>
</feature>
<proteinExistence type="predicted"/>
<sequence length="65" mass="7823">MKLNDALTDIITIIIRRLTRRRCWNENLFSYLAIRYSTWLTMIFTLNLTRFPPLSKIAEREFQGS</sequence>
<gene>
    <name evidence="2" type="ORF">CLUMA_CG001140</name>
</gene>
<organism evidence="2 3">
    <name type="scientific">Clunio marinus</name>
    <dbReference type="NCBI Taxonomy" id="568069"/>
    <lineage>
        <taxon>Eukaryota</taxon>
        <taxon>Metazoa</taxon>
        <taxon>Ecdysozoa</taxon>
        <taxon>Arthropoda</taxon>
        <taxon>Hexapoda</taxon>
        <taxon>Insecta</taxon>
        <taxon>Pterygota</taxon>
        <taxon>Neoptera</taxon>
        <taxon>Endopterygota</taxon>
        <taxon>Diptera</taxon>
        <taxon>Nematocera</taxon>
        <taxon>Chironomoidea</taxon>
        <taxon>Chironomidae</taxon>
        <taxon>Clunio</taxon>
    </lineage>
</organism>
<evidence type="ECO:0000256" key="1">
    <source>
        <dbReference type="SAM" id="Phobius"/>
    </source>
</evidence>
<keyword evidence="1" id="KW-0472">Membrane</keyword>
<keyword evidence="3" id="KW-1185">Reference proteome</keyword>
<evidence type="ECO:0000313" key="2">
    <source>
        <dbReference type="EMBL" id="CRK87338.1"/>
    </source>
</evidence>
<name>A0A1J1HIF8_9DIPT</name>
<reference evidence="2 3" key="1">
    <citation type="submission" date="2015-04" db="EMBL/GenBank/DDBJ databases">
        <authorList>
            <person name="Syromyatnikov M.Y."/>
            <person name="Popov V.N."/>
        </authorList>
    </citation>
    <scope>NUCLEOTIDE SEQUENCE [LARGE SCALE GENOMIC DNA]</scope>
</reference>
<protein>
    <submittedName>
        <fullName evidence="2">CLUMA_CG001140, isoform A</fullName>
    </submittedName>
</protein>
<keyword evidence="1" id="KW-1133">Transmembrane helix</keyword>
<dbReference type="AlphaFoldDB" id="A0A1J1HIF8"/>
<dbReference type="Proteomes" id="UP000183832">
    <property type="component" value="Unassembled WGS sequence"/>
</dbReference>
<evidence type="ECO:0000313" key="3">
    <source>
        <dbReference type="Proteomes" id="UP000183832"/>
    </source>
</evidence>